<keyword evidence="3" id="KW-1185">Reference proteome</keyword>
<reference evidence="2 3" key="1">
    <citation type="submission" date="2024-09" db="EMBL/GenBank/DDBJ databases">
        <authorList>
            <person name="Sun Q."/>
            <person name="Mori K."/>
        </authorList>
    </citation>
    <scope>NUCLEOTIDE SEQUENCE [LARGE SCALE GENOMIC DNA]</scope>
    <source>
        <strain evidence="2 3">TBRC 0563</strain>
    </source>
</reference>
<name>A0ABV5YZ45_9ACTN</name>
<organism evidence="2 3">
    <name type="scientific">Actinoallomurus acaciae</name>
    <dbReference type="NCBI Taxonomy" id="502577"/>
    <lineage>
        <taxon>Bacteria</taxon>
        <taxon>Bacillati</taxon>
        <taxon>Actinomycetota</taxon>
        <taxon>Actinomycetes</taxon>
        <taxon>Streptosporangiales</taxon>
        <taxon>Thermomonosporaceae</taxon>
        <taxon>Actinoallomurus</taxon>
    </lineage>
</organism>
<sequence length="188" mass="19736">AGDAAGAGAHARAALDPPESLGEARHPLANCADLLLLLGDAHAAAGETAAAREAWTRAATADGDFQEMSTRPYSEMTYFSVLAWRRLGREDLAADLVTGLEAYVAQLRAAPARVDYFATSLPTMLLFTDDLRARHETAAAFLAAQVAELNGRRDEARAGIAGVLTRDPNHLAALTLAGQPQARSASQG</sequence>
<evidence type="ECO:0000313" key="2">
    <source>
        <dbReference type="EMBL" id="MFB9840290.1"/>
    </source>
</evidence>
<dbReference type="Proteomes" id="UP001589627">
    <property type="component" value="Unassembled WGS sequence"/>
</dbReference>
<protein>
    <submittedName>
        <fullName evidence="2">Uncharacterized protein</fullName>
    </submittedName>
</protein>
<accession>A0ABV5YZ45</accession>
<gene>
    <name evidence="2" type="ORF">ACFFNX_49905</name>
</gene>
<feature type="compositionally biased region" description="Low complexity" evidence="1">
    <location>
        <begin position="1"/>
        <end position="14"/>
    </location>
</feature>
<evidence type="ECO:0000313" key="3">
    <source>
        <dbReference type="Proteomes" id="UP001589627"/>
    </source>
</evidence>
<proteinExistence type="predicted"/>
<dbReference type="EMBL" id="JBHLZP010001010">
    <property type="protein sequence ID" value="MFB9840290.1"/>
    <property type="molecule type" value="Genomic_DNA"/>
</dbReference>
<feature type="non-terminal residue" evidence="2">
    <location>
        <position position="1"/>
    </location>
</feature>
<evidence type="ECO:0000256" key="1">
    <source>
        <dbReference type="SAM" id="MobiDB-lite"/>
    </source>
</evidence>
<dbReference type="RefSeq" id="WP_378213516.1">
    <property type="nucleotide sequence ID" value="NZ_JBHLZP010001010.1"/>
</dbReference>
<feature type="region of interest" description="Disordered" evidence="1">
    <location>
        <begin position="1"/>
        <end position="20"/>
    </location>
</feature>
<comment type="caution">
    <text evidence="2">The sequence shown here is derived from an EMBL/GenBank/DDBJ whole genome shotgun (WGS) entry which is preliminary data.</text>
</comment>